<evidence type="ECO:0000313" key="2">
    <source>
        <dbReference type="EMBL" id="GIY99836.1"/>
    </source>
</evidence>
<comment type="caution">
    <text evidence="2">The sequence shown here is derived from an EMBL/GenBank/DDBJ whole genome shotgun (WGS) entry which is preliminary data.</text>
</comment>
<dbReference type="EMBL" id="BPLR01018465">
    <property type="protein sequence ID" value="GIY99836.1"/>
    <property type="molecule type" value="Genomic_DNA"/>
</dbReference>
<gene>
    <name evidence="2" type="ORF">CEXT_521881</name>
</gene>
<feature type="chain" id="PRO_5043596101" description="Secreted protein" evidence="1">
    <location>
        <begin position="21"/>
        <end position="150"/>
    </location>
</feature>
<evidence type="ECO:0000256" key="1">
    <source>
        <dbReference type="SAM" id="SignalP"/>
    </source>
</evidence>
<reference evidence="2 3" key="1">
    <citation type="submission" date="2021-06" db="EMBL/GenBank/DDBJ databases">
        <title>Caerostris extrusa draft genome.</title>
        <authorList>
            <person name="Kono N."/>
            <person name="Arakawa K."/>
        </authorList>
    </citation>
    <scope>NUCLEOTIDE SEQUENCE [LARGE SCALE GENOMIC DNA]</scope>
</reference>
<name>A0AAV4XXL7_CAEEX</name>
<sequence>MPEVSFRHFVISLCLPLINCVYQNPALQQSVVTALSILLQQRKKHFCICNNAKWFGHGFPMRNGQRPLADDTKTKLNVQVLRSSAFPNNDLHFAMEGKNKPYIFIIYHRIPQPKFFSVRKNISTLAALFSRSFRQTLNKRLQNAEYSGRN</sequence>
<keyword evidence="1" id="KW-0732">Signal</keyword>
<keyword evidence="3" id="KW-1185">Reference proteome</keyword>
<organism evidence="2 3">
    <name type="scientific">Caerostris extrusa</name>
    <name type="common">Bark spider</name>
    <name type="synonym">Caerostris bankana</name>
    <dbReference type="NCBI Taxonomy" id="172846"/>
    <lineage>
        <taxon>Eukaryota</taxon>
        <taxon>Metazoa</taxon>
        <taxon>Ecdysozoa</taxon>
        <taxon>Arthropoda</taxon>
        <taxon>Chelicerata</taxon>
        <taxon>Arachnida</taxon>
        <taxon>Araneae</taxon>
        <taxon>Araneomorphae</taxon>
        <taxon>Entelegynae</taxon>
        <taxon>Araneoidea</taxon>
        <taxon>Araneidae</taxon>
        <taxon>Caerostris</taxon>
    </lineage>
</organism>
<evidence type="ECO:0008006" key="4">
    <source>
        <dbReference type="Google" id="ProtNLM"/>
    </source>
</evidence>
<proteinExistence type="predicted"/>
<evidence type="ECO:0000313" key="3">
    <source>
        <dbReference type="Proteomes" id="UP001054945"/>
    </source>
</evidence>
<protein>
    <recommendedName>
        <fullName evidence="4">Secreted protein</fullName>
    </recommendedName>
</protein>
<feature type="signal peptide" evidence="1">
    <location>
        <begin position="1"/>
        <end position="20"/>
    </location>
</feature>
<accession>A0AAV4XXL7</accession>
<dbReference type="Proteomes" id="UP001054945">
    <property type="component" value="Unassembled WGS sequence"/>
</dbReference>
<dbReference type="AlphaFoldDB" id="A0AAV4XXL7"/>